<name>A0AA39G4H1_MICHY</name>
<dbReference type="EMBL" id="JAQQBR010000002">
    <property type="protein sequence ID" value="KAK0180574.1"/>
    <property type="molecule type" value="Genomic_DNA"/>
</dbReference>
<comment type="caution">
    <text evidence="1">The sequence shown here is derived from an EMBL/GenBank/DDBJ whole genome shotgun (WGS) entry which is preliminary data.</text>
</comment>
<dbReference type="AlphaFoldDB" id="A0AA39G4H1"/>
<sequence length="216" mass="25151">MAAGLARNTPRYNWRKELNGFWMENVIRMRTWRYIVKVYEMEEERWPKVCLREEVRAIVNRRPSKWGKELYDSAREMGMEKIFDEMWKRVPVGNIKALIGEGMKKIEQMCIKQEMKKAEESSYNPWYKDICKNVDGTKYWENQRICGSEKEMWCKLRCAGSSVMEVIIESSYGAELHGPTSSWSYGGLLVTSDIPECILSIVAANSNDVFTNSGIS</sequence>
<dbReference type="Proteomes" id="UP001168972">
    <property type="component" value="Unassembled WGS sequence"/>
</dbReference>
<organism evidence="1 2">
    <name type="scientific">Microctonus hyperodae</name>
    <name type="common">Parasitoid wasp</name>
    <dbReference type="NCBI Taxonomy" id="165561"/>
    <lineage>
        <taxon>Eukaryota</taxon>
        <taxon>Metazoa</taxon>
        <taxon>Ecdysozoa</taxon>
        <taxon>Arthropoda</taxon>
        <taxon>Hexapoda</taxon>
        <taxon>Insecta</taxon>
        <taxon>Pterygota</taxon>
        <taxon>Neoptera</taxon>
        <taxon>Endopterygota</taxon>
        <taxon>Hymenoptera</taxon>
        <taxon>Apocrita</taxon>
        <taxon>Ichneumonoidea</taxon>
        <taxon>Braconidae</taxon>
        <taxon>Euphorinae</taxon>
        <taxon>Microctonus</taxon>
    </lineage>
</organism>
<accession>A0AA39G4H1</accession>
<protein>
    <submittedName>
        <fullName evidence="1">Uncharacterized protein</fullName>
    </submittedName>
</protein>
<gene>
    <name evidence="1" type="ORF">PV327_002941</name>
</gene>
<reference evidence="1" key="1">
    <citation type="journal article" date="2023" name="bioRxiv">
        <title>Scaffold-level genome assemblies of two parasitoid biocontrol wasps reveal the parthenogenesis mechanism and an associated novel virus.</title>
        <authorList>
            <person name="Inwood S."/>
            <person name="Skelly J."/>
            <person name="Guhlin J."/>
            <person name="Harrop T."/>
            <person name="Goldson S."/>
            <person name="Dearden P."/>
        </authorList>
    </citation>
    <scope>NUCLEOTIDE SEQUENCE</scope>
    <source>
        <strain evidence="1">Lincoln</strain>
        <tissue evidence="1">Whole body</tissue>
    </source>
</reference>
<proteinExistence type="predicted"/>
<evidence type="ECO:0000313" key="2">
    <source>
        <dbReference type="Proteomes" id="UP001168972"/>
    </source>
</evidence>
<keyword evidence="2" id="KW-1185">Reference proteome</keyword>
<evidence type="ECO:0000313" key="1">
    <source>
        <dbReference type="EMBL" id="KAK0180574.1"/>
    </source>
</evidence>
<reference evidence="1" key="2">
    <citation type="submission" date="2023-03" db="EMBL/GenBank/DDBJ databases">
        <authorList>
            <person name="Inwood S.N."/>
            <person name="Skelly J.G."/>
            <person name="Guhlin J."/>
            <person name="Harrop T.W.R."/>
            <person name="Goldson S.G."/>
            <person name="Dearden P.K."/>
        </authorList>
    </citation>
    <scope>NUCLEOTIDE SEQUENCE</scope>
    <source>
        <strain evidence="1">Lincoln</strain>
        <tissue evidence="1">Whole body</tissue>
    </source>
</reference>